<organism evidence="3 4">
    <name type="scientific">Linum tenue</name>
    <dbReference type="NCBI Taxonomy" id="586396"/>
    <lineage>
        <taxon>Eukaryota</taxon>
        <taxon>Viridiplantae</taxon>
        <taxon>Streptophyta</taxon>
        <taxon>Embryophyta</taxon>
        <taxon>Tracheophyta</taxon>
        <taxon>Spermatophyta</taxon>
        <taxon>Magnoliopsida</taxon>
        <taxon>eudicotyledons</taxon>
        <taxon>Gunneridae</taxon>
        <taxon>Pentapetalae</taxon>
        <taxon>rosids</taxon>
        <taxon>fabids</taxon>
        <taxon>Malpighiales</taxon>
        <taxon>Linaceae</taxon>
        <taxon>Linum</taxon>
    </lineage>
</organism>
<keyword evidence="1" id="KW-0808">Transferase</keyword>
<accession>A0AAV0N2J6</accession>
<dbReference type="AlphaFoldDB" id="A0AAV0N2J6"/>
<dbReference type="Gene3D" id="3.30.559.10">
    <property type="entry name" value="Chloramphenicol acetyltransferase-like domain"/>
    <property type="match status" value="2"/>
</dbReference>
<dbReference type="InterPro" id="IPR023213">
    <property type="entry name" value="CAT-like_dom_sf"/>
</dbReference>
<keyword evidence="2" id="KW-0012">Acyltransferase</keyword>
<keyword evidence="4" id="KW-1185">Reference proteome</keyword>
<dbReference type="InterPro" id="IPR051504">
    <property type="entry name" value="Plant_metabolite_acyltrans"/>
</dbReference>
<dbReference type="EMBL" id="CAMGYJ010000007">
    <property type="protein sequence ID" value="CAI0452693.1"/>
    <property type="molecule type" value="Genomic_DNA"/>
</dbReference>
<evidence type="ECO:0000313" key="3">
    <source>
        <dbReference type="EMBL" id="CAI0452693.1"/>
    </source>
</evidence>
<reference evidence="3" key="1">
    <citation type="submission" date="2022-08" db="EMBL/GenBank/DDBJ databases">
        <authorList>
            <person name="Gutierrez-Valencia J."/>
        </authorList>
    </citation>
    <scope>NUCLEOTIDE SEQUENCE</scope>
</reference>
<evidence type="ECO:0000256" key="2">
    <source>
        <dbReference type="ARBA" id="ARBA00023315"/>
    </source>
</evidence>
<evidence type="ECO:0000313" key="4">
    <source>
        <dbReference type="Proteomes" id="UP001154282"/>
    </source>
</evidence>
<proteinExistence type="predicted"/>
<protein>
    <submittedName>
        <fullName evidence="3">Uncharacterized protein</fullName>
    </submittedName>
</protein>
<comment type="caution">
    <text evidence="3">The sequence shown here is derived from an EMBL/GenBank/DDBJ whole genome shotgun (WGS) entry which is preliminary data.</text>
</comment>
<dbReference type="PANTHER" id="PTHR31625">
    <property type="match status" value="1"/>
</dbReference>
<gene>
    <name evidence="3" type="ORF">LITE_LOCUS31317</name>
</gene>
<dbReference type="Pfam" id="PF02458">
    <property type="entry name" value="Transferase"/>
    <property type="match status" value="1"/>
</dbReference>
<dbReference type="Proteomes" id="UP001154282">
    <property type="component" value="Unassembled WGS sequence"/>
</dbReference>
<dbReference type="GO" id="GO:0016747">
    <property type="term" value="F:acyltransferase activity, transferring groups other than amino-acyl groups"/>
    <property type="evidence" value="ECO:0007669"/>
    <property type="project" value="UniProtKB-ARBA"/>
</dbReference>
<name>A0AAV0N2J6_9ROSI</name>
<sequence length="533" mass="57706">MFICRFHYYFQFPQPLVFIGLSPKFPTFYFKTLSAVVVVGLQMETSAEKPEMLSPPPPAATRLLEICRVTPSPPPSAQYTLPLTFFDTLWLKFPPVERIFFYKLSATSSSSPPPEFHAAVVPRLKRSLSLALSRFLPLAGTLTWPADTDIPFVLHTPGDGVSLAVAESTSSDGGDFDLLSGDGPRDAALSRAYLPKLAVSGSNAAVLALQVTLFPSKGFCVGAACHHAVMDGKSSAMFLKAWAHISMCDDGDGTLTEELTPFLDRTVVKDPDGIALEDVKTWMDICGAEDDTRSLEFMPETVLNVTKSNKVRATFKLSRQDIQNLKQSTMRQLESNKDTCLEIKPNNLSTFVITYAYTLVCMAKAKGLEDDKKAFFGFTADCRFRLEPPLPSNYFGNCVFGFAADIAIGDLVHEAGIASAAHKLVEVIREIDKGVPKDAKGRLGRMFRMLATSLEGGLIGVGVAGSTRLGVYGVDFGYGRPEKVEITSIDRTLGMSMAESGDGSGGVEVGVAMETQEMAGFTSAFIDGLNKVA</sequence>
<evidence type="ECO:0000256" key="1">
    <source>
        <dbReference type="ARBA" id="ARBA00022679"/>
    </source>
</evidence>